<protein>
    <submittedName>
        <fullName evidence="7">Putative S-transferase</fullName>
    </submittedName>
</protein>
<dbReference type="Proteomes" id="UP000031666">
    <property type="component" value="Unassembled WGS sequence"/>
</dbReference>
<dbReference type="EMBL" id="BBSC01000003">
    <property type="protein sequence ID" value="GAM75160.1"/>
    <property type="molecule type" value="Genomic_DNA"/>
</dbReference>
<gene>
    <name evidence="7" type="ORF">JCM19241_1503</name>
</gene>
<feature type="transmembrane region" description="Helical" evidence="6">
    <location>
        <begin position="5"/>
        <end position="22"/>
    </location>
</feature>
<feature type="transmembrane region" description="Helical" evidence="6">
    <location>
        <begin position="91"/>
        <end position="112"/>
    </location>
</feature>
<evidence type="ECO:0000256" key="3">
    <source>
        <dbReference type="ARBA" id="ARBA00022692"/>
    </source>
</evidence>
<reference evidence="7 8" key="2">
    <citation type="submission" date="2015-01" db="EMBL/GenBank/DDBJ databases">
        <authorList>
            <consortium name="NBRP consortium"/>
            <person name="Sawabe T."/>
            <person name="Meirelles P."/>
            <person name="Feng G."/>
            <person name="Sayaka M."/>
            <person name="Hattori M."/>
            <person name="Ohkuma M."/>
        </authorList>
    </citation>
    <scope>NUCLEOTIDE SEQUENCE [LARGE SCALE GENOMIC DNA]</scope>
    <source>
        <strain evidence="8">JCM 19241</strain>
    </source>
</reference>
<evidence type="ECO:0000256" key="5">
    <source>
        <dbReference type="ARBA" id="ARBA00023136"/>
    </source>
</evidence>
<keyword evidence="2" id="KW-1003">Cell membrane</keyword>
<keyword evidence="5 6" id="KW-0472">Membrane</keyword>
<feature type="transmembrane region" description="Helical" evidence="6">
    <location>
        <begin position="133"/>
        <end position="153"/>
    </location>
</feature>
<evidence type="ECO:0000256" key="1">
    <source>
        <dbReference type="ARBA" id="ARBA00004651"/>
    </source>
</evidence>
<sequence>MPDTLIIIFVIGILAAALTYFIPAGSFESQDVTYLVDGAEKTRSVIDPSSFAYATDEAGDLVYNKVSFFASGGGIGLMNFPFEGLVSGSKWGSAIGVIMFMLLIGGSFGVVIRTGSIDTGILHLINKTKGSEALFVPVLFALFALGGAVFGMGEEAVAFALSSLL</sequence>
<accession>A0A0B8Q675</accession>
<dbReference type="InterPro" id="IPR018385">
    <property type="entry name" value="C4_dicarb_anaerob_car-like"/>
</dbReference>
<reference evidence="7 8" key="1">
    <citation type="submission" date="2015-01" db="EMBL/GenBank/DDBJ databases">
        <title>Vibrio sp. C94 JCM 19241 whole genome shotgun sequence.</title>
        <authorList>
            <person name="Sawabe T."/>
            <person name="Meirelles P."/>
            <person name="Feng G."/>
            <person name="Sayaka M."/>
            <person name="Hattori M."/>
            <person name="Ohkuma M."/>
        </authorList>
    </citation>
    <scope>NUCLEOTIDE SEQUENCE [LARGE SCALE GENOMIC DNA]</scope>
    <source>
        <strain evidence="8">JCM 19241</strain>
    </source>
</reference>
<name>A0A0B8Q675_9VIBR</name>
<dbReference type="GO" id="GO:0005886">
    <property type="term" value="C:plasma membrane"/>
    <property type="evidence" value="ECO:0007669"/>
    <property type="project" value="UniProtKB-SubCell"/>
</dbReference>
<evidence type="ECO:0000256" key="6">
    <source>
        <dbReference type="SAM" id="Phobius"/>
    </source>
</evidence>
<comment type="subcellular location">
    <subcellularLocation>
        <location evidence="1">Cell membrane</location>
        <topology evidence="1">Multi-pass membrane protein</topology>
    </subcellularLocation>
</comment>
<dbReference type="GO" id="GO:0016740">
    <property type="term" value="F:transferase activity"/>
    <property type="evidence" value="ECO:0007669"/>
    <property type="project" value="UniProtKB-KW"/>
</dbReference>
<evidence type="ECO:0000256" key="4">
    <source>
        <dbReference type="ARBA" id="ARBA00022989"/>
    </source>
</evidence>
<keyword evidence="7" id="KW-0808">Transferase</keyword>
<comment type="caution">
    <text evidence="7">The sequence shown here is derived from an EMBL/GenBank/DDBJ whole genome shotgun (WGS) entry which is preliminary data.</text>
</comment>
<dbReference type="AlphaFoldDB" id="A0A0B8Q675"/>
<dbReference type="STRING" id="1481914.JCM19241_1503"/>
<keyword evidence="3 6" id="KW-0812">Transmembrane</keyword>
<evidence type="ECO:0000313" key="7">
    <source>
        <dbReference type="EMBL" id="GAM75160.1"/>
    </source>
</evidence>
<proteinExistence type="predicted"/>
<evidence type="ECO:0000256" key="2">
    <source>
        <dbReference type="ARBA" id="ARBA00022475"/>
    </source>
</evidence>
<organism evidence="7 8">
    <name type="scientific">Vibrio ishigakensis</name>
    <dbReference type="NCBI Taxonomy" id="1481914"/>
    <lineage>
        <taxon>Bacteria</taxon>
        <taxon>Pseudomonadati</taxon>
        <taxon>Pseudomonadota</taxon>
        <taxon>Gammaproteobacteria</taxon>
        <taxon>Vibrionales</taxon>
        <taxon>Vibrionaceae</taxon>
        <taxon>Vibrio</taxon>
    </lineage>
</organism>
<keyword evidence="4 6" id="KW-1133">Transmembrane helix</keyword>
<evidence type="ECO:0000313" key="8">
    <source>
        <dbReference type="Proteomes" id="UP000031666"/>
    </source>
</evidence>
<dbReference type="Pfam" id="PF03606">
    <property type="entry name" value="DcuC"/>
    <property type="match status" value="1"/>
</dbReference>